<keyword evidence="6" id="KW-1185">Reference proteome</keyword>
<dbReference type="GO" id="GO:0016020">
    <property type="term" value="C:membrane"/>
    <property type="evidence" value="ECO:0007669"/>
    <property type="project" value="UniProtKB-SubCell"/>
</dbReference>
<evidence type="ECO:0000313" key="5">
    <source>
        <dbReference type="EMBL" id="OFJ54181.1"/>
    </source>
</evidence>
<feature type="compositionally biased region" description="Acidic residues" evidence="3">
    <location>
        <begin position="40"/>
        <end position="56"/>
    </location>
</feature>
<evidence type="ECO:0000256" key="2">
    <source>
        <dbReference type="ARBA" id="ARBA00023136"/>
    </source>
</evidence>
<feature type="compositionally biased region" description="Low complexity" evidence="3">
    <location>
        <begin position="57"/>
        <end position="70"/>
    </location>
</feature>
<keyword evidence="2 4" id="KW-0472">Membrane</keyword>
<feature type="compositionally biased region" description="Low complexity" evidence="3">
    <location>
        <begin position="25"/>
        <end position="39"/>
    </location>
</feature>
<feature type="transmembrane region" description="Helical" evidence="4">
    <location>
        <begin position="92"/>
        <end position="116"/>
    </location>
</feature>
<dbReference type="EMBL" id="MCHX01000016">
    <property type="protein sequence ID" value="OFJ54181.1"/>
    <property type="molecule type" value="Genomic_DNA"/>
</dbReference>
<keyword evidence="4" id="KW-0812">Transmembrane</keyword>
<proteinExistence type="predicted"/>
<sequence>MDTAPVDTTSAEDVAAAPADETETDVVTTAAVADTTVAPEADDVDPVSTEDAESTETAETSEAPESAATSEADEAPEPVLVPHRTAGRALKVAAAAAGVLVVGAAAFAGAALQPYLADRAEVQTKFEIAKVSADAITTLWTYTPEDMDSLPDRAARYLGGDFATDYRRYIDSIVSTNKQAQVSNVTQVMGTAVEDLSPTEATALVYTNSVATSPVTKGIPSLRYLSYRLGLRLEDRKWRITQMQAVTSLDLTPRL</sequence>
<organism evidence="5 6">
    <name type="scientific">Mycolicibacterium grossiae</name>
    <dbReference type="NCBI Taxonomy" id="1552759"/>
    <lineage>
        <taxon>Bacteria</taxon>
        <taxon>Bacillati</taxon>
        <taxon>Actinomycetota</taxon>
        <taxon>Actinomycetes</taxon>
        <taxon>Mycobacteriales</taxon>
        <taxon>Mycobacteriaceae</taxon>
        <taxon>Mycolicibacterium</taxon>
    </lineage>
</organism>
<evidence type="ECO:0000313" key="6">
    <source>
        <dbReference type="Proteomes" id="UP000178953"/>
    </source>
</evidence>
<gene>
    <name evidence="5" type="ORF">BEL07_08840</name>
</gene>
<name>A0A1E8Q7G7_9MYCO</name>
<dbReference type="PANTHER" id="PTHR37042:SF4">
    <property type="entry name" value="OUTER MEMBRANE PROTEIN RV1973"/>
    <property type="match status" value="1"/>
</dbReference>
<evidence type="ECO:0000256" key="3">
    <source>
        <dbReference type="SAM" id="MobiDB-lite"/>
    </source>
</evidence>
<evidence type="ECO:0000256" key="1">
    <source>
        <dbReference type="ARBA" id="ARBA00004370"/>
    </source>
</evidence>
<accession>A0A1E8Q7G7</accession>
<protein>
    <submittedName>
        <fullName evidence="5">Mammalian cell entry protein</fullName>
    </submittedName>
</protein>
<reference evidence="5 6" key="1">
    <citation type="submission" date="2016-09" db="EMBL/GenBank/DDBJ databases">
        <title>genome sequence of Mycobacterium sp. 739 SCH.</title>
        <authorList>
            <person name="Greninger A.L."/>
            <person name="Qin X."/>
            <person name="Jerome K."/>
            <person name="Vora S."/>
            <person name="Quinn K."/>
        </authorList>
    </citation>
    <scope>NUCLEOTIDE SEQUENCE [LARGE SCALE GENOMIC DNA]</scope>
    <source>
        <strain evidence="5 6">SCH</strain>
    </source>
</reference>
<dbReference type="PANTHER" id="PTHR37042">
    <property type="entry name" value="OUTER MEMBRANE PROTEIN RV1973"/>
    <property type="match status" value="1"/>
</dbReference>
<feature type="region of interest" description="Disordered" evidence="3">
    <location>
        <begin position="1"/>
        <end position="77"/>
    </location>
</feature>
<dbReference type="AlphaFoldDB" id="A0A1E8Q7G7"/>
<feature type="compositionally biased region" description="Polar residues" evidence="3">
    <location>
        <begin position="1"/>
        <end position="11"/>
    </location>
</feature>
<keyword evidence="4" id="KW-1133">Transmembrane helix</keyword>
<comment type="subcellular location">
    <subcellularLocation>
        <location evidence="1">Membrane</location>
    </subcellularLocation>
</comment>
<dbReference type="Proteomes" id="UP000178953">
    <property type="component" value="Unassembled WGS sequence"/>
</dbReference>
<evidence type="ECO:0000256" key="4">
    <source>
        <dbReference type="SAM" id="Phobius"/>
    </source>
</evidence>
<comment type="caution">
    <text evidence="5">The sequence shown here is derived from an EMBL/GenBank/DDBJ whole genome shotgun (WGS) entry which is preliminary data.</text>
</comment>